<organism evidence="2 3">
    <name type="scientific">Panagrolaimus davidi</name>
    <dbReference type="NCBI Taxonomy" id="227884"/>
    <lineage>
        <taxon>Eukaryota</taxon>
        <taxon>Metazoa</taxon>
        <taxon>Ecdysozoa</taxon>
        <taxon>Nematoda</taxon>
        <taxon>Chromadorea</taxon>
        <taxon>Rhabditida</taxon>
        <taxon>Tylenchina</taxon>
        <taxon>Panagrolaimomorpha</taxon>
        <taxon>Panagrolaimoidea</taxon>
        <taxon>Panagrolaimidae</taxon>
        <taxon>Panagrolaimus</taxon>
    </lineage>
</organism>
<protein>
    <submittedName>
        <fullName evidence="3">RanBP2-type domain-containing protein</fullName>
    </submittedName>
</protein>
<keyword evidence="2" id="KW-1185">Reference proteome</keyword>
<name>A0A914Q7R4_9BILA</name>
<feature type="compositionally biased region" description="Basic and acidic residues" evidence="1">
    <location>
        <begin position="202"/>
        <end position="214"/>
    </location>
</feature>
<dbReference type="Proteomes" id="UP000887578">
    <property type="component" value="Unplaced"/>
</dbReference>
<evidence type="ECO:0000256" key="1">
    <source>
        <dbReference type="SAM" id="MobiDB-lite"/>
    </source>
</evidence>
<evidence type="ECO:0000313" key="3">
    <source>
        <dbReference type="WBParaSite" id="PDA_v2.g23182.t1"/>
    </source>
</evidence>
<dbReference type="InterPro" id="IPR036443">
    <property type="entry name" value="Znf_RanBP2_sf"/>
</dbReference>
<dbReference type="SUPFAM" id="SSF90209">
    <property type="entry name" value="Ran binding protein zinc finger-like"/>
    <property type="match status" value="1"/>
</dbReference>
<dbReference type="WBParaSite" id="PDA_v2.g23182.t1">
    <property type="protein sequence ID" value="PDA_v2.g23182.t1"/>
    <property type="gene ID" value="PDA_v2.g23182"/>
</dbReference>
<dbReference type="AlphaFoldDB" id="A0A914Q7R4"/>
<sequence length="239" mass="27191">MEFLPALLHGPASGKIKYLQAKQWEEFSEQLVIIMEKVKNAECSKLMLQQAKQDDQTIMEYGNKMDNLSKTASTMFDQMSLVSGQQRDNWRLDKYGGNHFRTPNWNCKCGYLNYGFRKQCNSCRTFRNGGTSNGFNNRGNSNNRGGGNYNNRGNFNRGCVKLGNRGNNNGRGNLNNCGQQQQQGQQNKTKISNQQQKRHQRSHSDPTTKATAKENKKKPEKNGEATVDSEKEEPAFYLD</sequence>
<feature type="region of interest" description="Disordered" evidence="1">
    <location>
        <begin position="127"/>
        <end position="239"/>
    </location>
</feature>
<feature type="compositionally biased region" description="Low complexity" evidence="1">
    <location>
        <begin position="127"/>
        <end position="187"/>
    </location>
</feature>
<evidence type="ECO:0000313" key="2">
    <source>
        <dbReference type="Proteomes" id="UP000887578"/>
    </source>
</evidence>
<accession>A0A914Q7R4</accession>
<feature type="compositionally biased region" description="Basic and acidic residues" evidence="1">
    <location>
        <begin position="220"/>
        <end position="239"/>
    </location>
</feature>
<reference evidence="3" key="1">
    <citation type="submission" date="2022-11" db="UniProtKB">
        <authorList>
            <consortium name="WormBaseParasite"/>
        </authorList>
    </citation>
    <scope>IDENTIFICATION</scope>
</reference>
<proteinExistence type="predicted"/>